<feature type="binding site" evidence="11">
    <location>
        <position position="317"/>
    </location>
    <ligand>
        <name>L-glutamine</name>
        <dbReference type="ChEBI" id="CHEBI:58359"/>
    </ligand>
</feature>
<feature type="binding site" evidence="11">
    <location>
        <position position="246"/>
    </location>
    <ligand>
        <name>L-glutamine</name>
        <dbReference type="ChEBI" id="CHEBI:58359"/>
    </ligand>
</feature>
<feature type="binding site" evidence="11">
    <location>
        <position position="276"/>
    </location>
    <ligand>
        <name>L-glutamine</name>
        <dbReference type="ChEBI" id="CHEBI:58359"/>
    </ligand>
</feature>
<dbReference type="SUPFAM" id="SSF52317">
    <property type="entry name" value="Class I glutamine amidotransferase-like"/>
    <property type="match status" value="1"/>
</dbReference>
<comment type="pathway">
    <text evidence="1 11">Pyrimidine metabolism; UMP biosynthesis via de novo pathway; (S)-dihydroorotate from bicarbonate: step 1/3.</text>
</comment>
<dbReference type="PRINTS" id="PR00099">
    <property type="entry name" value="CPSGATASE"/>
</dbReference>
<keyword evidence="7 11" id="KW-0315">Glutamine amidotransferase</keyword>
<dbReference type="SMART" id="SM01097">
    <property type="entry name" value="CPSase_sm_chain"/>
    <property type="match status" value="1"/>
</dbReference>
<dbReference type="Gene3D" id="3.40.50.880">
    <property type="match status" value="1"/>
</dbReference>
<evidence type="ECO:0000256" key="1">
    <source>
        <dbReference type="ARBA" id="ARBA00004812"/>
    </source>
</evidence>
<feature type="active site" evidence="11">
    <location>
        <position position="361"/>
    </location>
</feature>
<comment type="pathway">
    <text evidence="2 11">Amino-acid biosynthesis; L-arginine biosynthesis; carbamoyl phosphate from bicarbonate: step 1/1.</text>
</comment>
<dbReference type="InterPro" id="IPR002474">
    <property type="entry name" value="CarbamoylP_synth_ssu_N"/>
</dbReference>
<dbReference type="NCBIfam" id="TIGR01368">
    <property type="entry name" value="CPSaseIIsmall"/>
    <property type="match status" value="1"/>
</dbReference>
<evidence type="ECO:0000259" key="12">
    <source>
        <dbReference type="SMART" id="SM01097"/>
    </source>
</evidence>
<evidence type="ECO:0000313" key="14">
    <source>
        <dbReference type="Proteomes" id="UP000244446"/>
    </source>
</evidence>
<sequence>MPHEPQPRPTACLALADGTLIYGRGFGAAGQVVAELCFNTAMTGYQEIMTDPSYAGQVVTFTFPHIGNTGTNDEDDETADPVAAGMVVKWDPTEPSSWRSTQTLQDWLARHGRIAIGGVDTRRLTRAIRQQGAPHVALAHDPDGNFDTGALIAAASGFAGLEGLDLARDVTCAQSYRWDEMRWAWPDGYPRQTNARHKVVAIDYGAKRNILRCLASAGCDVTVLPATATAEEVLAHKPDGVFLSNGPGDPAATGAYAVPVIQDLLNADLPIFGICLGHQMLALALGARTVKMSHGHHGANHPVKDYTTGKVEITSMNHGFAVDGQSLPDGVEETHVSLFDGSNCGIALKDRPVFSVQHHPEASPGPHDSFYLFERFSTFMDQKTPVS</sequence>
<feature type="binding site" evidence="11">
    <location>
        <position position="279"/>
    </location>
    <ligand>
        <name>L-glutamine</name>
        <dbReference type="ChEBI" id="CHEBI:58359"/>
    </ligand>
</feature>
<organism evidence="13 14">
    <name type="scientific">Pelagivirga sediminicola</name>
    <dbReference type="NCBI Taxonomy" id="2170575"/>
    <lineage>
        <taxon>Bacteria</taxon>
        <taxon>Pseudomonadati</taxon>
        <taxon>Pseudomonadota</taxon>
        <taxon>Alphaproteobacteria</taxon>
        <taxon>Rhodobacterales</taxon>
        <taxon>Paracoccaceae</taxon>
        <taxon>Pelagivirga</taxon>
    </lineage>
</organism>
<dbReference type="InterPro" id="IPR036480">
    <property type="entry name" value="CarbP_synth_ssu_N_sf"/>
</dbReference>
<dbReference type="GO" id="GO:0004359">
    <property type="term" value="F:glutaminase activity"/>
    <property type="evidence" value="ECO:0007669"/>
    <property type="project" value="RHEA"/>
</dbReference>
<comment type="caution">
    <text evidence="13">The sequence shown here is derived from an EMBL/GenBank/DDBJ whole genome shotgun (WGS) entry which is preliminary data.</text>
</comment>
<evidence type="ECO:0000256" key="7">
    <source>
        <dbReference type="ARBA" id="ARBA00022962"/>
    </source>
</evidence>
<feature type="active site" description="Nucleophile" evidence="11">
    <location>
        <position position="275"/>
    </location>
</feature>
<evidence type="ECO:0000256" key="3">
    <source>
        <dbReference type="ARBA" id="ARBA00007800"/>
    </source>
</evidence>
<feature type="active site" evidence="11">
    <location>
        <position position="359"/>
    </location>
</feature>
<keyword evidence="11" id="KW-0028">Amino-acid biosynthesis</keyword>
<keyword evidence="6 11" id="KW-0067">ATP-binding</keyword>
<dbReference type="HAMAP" id="MF_01209">
    <property type="entry name" value="CPSase_S_chain"/>
    <property type="match status" value="1"/>
</dbReference>
<dbReference type="GO" id="GO:0004088">
    <property type="term" value="F:carbamoyl-phosphate synthase (glutamine-hydrolyzing) activity"/>
    <property type="evidence" value="ECO:0007669"/>
    <property type="project" value="UniProtKB-UniRule"/>
</dbReference>
<evidence type="ECO:0000256" key="4">
    <source>
        <dbReference type="ARBA" id="ARBA00022598"/>
    </source>
</evidence>
<dbReference type="RefSeq" id="WP_108692162.1">
    <property type="nucleotide sequence ID" value="NZ_QCYH01000005.1"/>
</dbReference>
<dbReference type="PANTHER" id="PTHR43418:SF7">
    <property type="entry name" value="CARBAMOYL-PHOSPHATE SYNTHASE SMALL CHAIN"/>
    <property type="match status" value="1"/>
</dbReference>
<keyword evidence="4 11" id="KW-0436">Ligase</keyword>
<dbReference type="InterPro" id="IPR035686">
    <property type="entry name" value="CPSase_GATase1"/>
</dbReference>
<reference evidence="13 14" key="1">
    <citation type="submission" date="2018-04" db="EMBL/GenBank/DDBJ databases">
        <title>Pelagivirga bohaiensis gen. nov., sp. nov., a bacterium isolated from the Bohai Sea.</title>
        <authorList>
            <person name="Ji X."/>
        </authorList>
    </citation>
    <scope>NUCLEOTIDE SEQUENCE [LARGE SCALE GENOMIC DNA]</scope>
    <source>
        <strain evidence="13 14">BH-SD19</strain>
    </source>
</reference>
<dbReference type="Pfam" id="PF00988">
    <property type="entry name" value="CPSase_sm_chain"/>
    <property type="match status" value="1"/>
</dbReference>
<dbReference type="EC" id="6.3.5.5" evidence="11"/>
<dbReference type="InterPro" id="IPR029062">
    <property type="entry name" value="Class_I_gatase-like"/>
</dbReference>
<keyword evidence="5 11" id="KW-0547">Nucleotide-binding</keyword>
<dbReference type="GO" id="GO:0005524">
    <property type="term" value="F:ATP binding"/>
    <property type="evidence" value="ECO:0007669"/>
    <property type="project" value="UniProtKB-UniRule"/>
</dbReference>
<comment type="catalytic activity">
    <reaction evidence="9 11">
        <text>hydrogencarbonate + L-glutamine + 2 ATP + H2O = carbamoyl phosphate + L-glutamate + 2 ADP + phosphate + 2 H(+)</text>
        <dbReference type="Rhea" id="RHEA:18633"/>
        <dbReference type="ChEBI" id="CHEBI:15377"/>
        <dbReference type="ChEBI" id="CHEBI:15378"/>
        <dbReference type="ChEBI" id="CHEBI:17544"/>
        <dbReference type="ChEBI" id="CHEBI:29985"/>
        <dbReference type="ChEBI" id="CHEBI:30616"/>
        <dbReference type="ChEBI" id="CHEBI:43474"/>
        <dbReference type="ChEBI" id="CHEBI:58228"/>
        <dbReference type="ChEBI" id="CHEBI:58359"/>
        <dbReference type="ChEBI" id="CHEBI:456216"/>
        <dbReference type="EC" id="6.3.5.5"/>
    </reaction>
</comment>
<dbReference type="InterPro" id="IPR050472">
    <property type="entry name" value="Anth_synth/Amidotransfase"/>
</dbReference>
<comment type="function">
    <text evidence="11">Small subunit of the glutamine-dependent carbamoyl phosphate synthetase (CPSase). CPSase catalyzes the formation of carbamoyl phosphate from the ammonia moiety of glutamine, carbonate, and phosphate donated by ATP, constituting the first step of 2 biosynthetic pathways, one leading to arginine and/or urea and the other to pyrimidine nucleotides. The small subunit (glutamine amidotransferase) binds and cleaves glutamine to supply the large subunit with the substrate ammonia.</text>
</comment>
<feature type="region of interest" description="CPSase" evidence="11">
    <location>
        <begin position="1"/>
        <end position="197"/>
    </location>
</feature>
<keyword evidence="14" id="KW-1185">Reference proteome</keyword>
<dbReference type="InterPro" id="IPR017926">
    <property type="entry name" value="GATASE"/>
</dbReference>
<dbReference type="FunFam" id="3.50.30.20:FF:000001">
    <property type="entry name" value="Carbamoyl-phosphate synthase small chain"/>
    <property type="match status" value="1"/>
</dbReference>
<dbReference type="Proteomes" id="UP000244446">
    <property type="component" value="Unassembled WGS sequence"/>
</dbReference>
<evidence type="ECO:0000256" key="2">
    <source>
        <dbReference type="ARBA" id="ARBA00005077"/>
    </source>
</evidence>
<gene>
    <name evidence="11" type="primary">carA</name>
    <name evidence="13" type="ORF">DC366_10525</name>
</gene>
<dbReference type="GO" id="GO:0006207">
    <property type="term" value="P:'de novo' pyrimidine nucleobase biosynthetic process"/>
    <property type="evidence" value="ECO:0007669"/>
    <property type="project" value="InterPro"/>
</dbReference>
<dbReference type="GO" id="GO:0006526">
    <property type="term" value="P:L-arginine biosynthetic process"/>
    <property type="evidence" value="ECO:0007669"/>
    <property type="project" value="UniProtKB-UniRule"/>
</dbReference>
<comment type="catalytic activity">
    <reaction evidence="10 11">
        <text>L-glutamine + H2O = L-glutamate + NH4(+)</text>
        <dbReference type="Rhea" id="RHEA:15889"/>
        <dbReference type="ChEBI" id="CHEBI:15377"/>
        <dbReference type="ChEBI" id="CHEBI:28938"/>
        <dbReference type="ChEBI" id="CHEBI:29985"/>
        <dbReference type="ChEBI" id="CHEBI:58359"/>
    </reaction>
</comment>
<dbReference type="GO" id="GO:0044205">
    <property type="term" value="P:'de novo' UMP biosynthetic process"/>
    <property type="evidence" value="ECO:0007669"/>
    <property type="project" value="UniProtKB-UniRule"/>
</dbReference>
<comment type="similarity">
    <text evidence="3 11">Belongs to the CarA family.</text>
</comment>
<dbReference type="EMBL" id="QCYH01000005">
    <property type="protein sequence ID" value="PVA10079.1"/>
    <property type="molecule type" value="Genomic_DNA"/>
</dbReference>
<dbReference type="Gene3D" id="3.50.30.20">
    <property type="entry name" value="Carbamoyl-phosphate synthase small subunit, N-terminal domain"/>
    <property type="match status" value="1"/>
</dbReference>
<dbReference type="GO" id="GO:0006541">
    <property type="term" value="P:glutamine metabolic process"/>
    <property type="evidence" value="ECO:0007669"/>
    <property type="project" value="InterPro"/>
</dbReference>
<name>A0A2T7G6N1_9RHOB</name>
<evidence type="ECO:0000313" key="13">
    <source>
        <dbReference type="EMBL" id="PVA10079.1"/>
    </source>
</evidence>
<dbReference type="Pfam" id="PF00117">
    <property type="entry name" value="GATase"/>
    <property type="match status" value="1"/>
</dbReference>
<keyword evidence="11" id="KW-0055">Arginine biosynthesis</keyword>
<dbReference type="CDD" id="cd01744">
    <property type="entry name" value="GATase1_CPSase"/>
    <property type="match status" value="1"/>
</dbReference>
<feature type="binding site" evidence="11">
    <location>
        <position position="53"/>
    </location>
    <ligand>
        <name>L-glutamine</name>
        <dbReference type="ChEBI" id="CHEBI:58359"/>
    </ligand>
</feature>
<dbReference type="SUPFAM" id="SSF52021">
    <property type="entry name" value="Carbamoyl phosphate synthetase, small subunit N-terminal domain"/>
    <property type="match status" value="1"/>
</dbReference>
<evidence type="ECO:0000256" key="9">
    <source>
        <dbReference type="ARBA" id="ARBA00048816"/>
    </source>
</evidence>
<keyword evidence="8 11" id="KW-0665">Pyrimidine biosynthesis</keyword>
<dbReference type="UniPathway" id="UPA00070">
    <property type="reaction ID" value="UER00115"/>
</dbReference>
<accession>A0A2T7G6N1</accession>
<dbReference type="UniPathway" id="UPA00068">
    <property type="reaction ID" value="UER00171"/>
</dbReference>
<dbReference type="PRINTS" id="PR00097">
    <property type="entry name" value="ANTSNTHASEII"/>
</dbReference>
<dbReference type="PANTHER" id="PTHR43418">
    <property type="entry name" value="MULTIFUNCTIONAL TRYPTOPHAN BIOSYNTHESIS PROTEIN-RELATED"/>
    <property type="match status" value="1"/>
</dbReference>
<evidence type="ECO:0000256" key="5">
    <source>
        <dbReference type="ARBA" id="ARBA00022741"/>
    </source>
</evidence>
<protein>
    <recommendedName>
        <fullName evidence="11">Carbamoyl phosphate synthase small chain</fullName>
        <ecNumber evidence="11">6.3.5.5</ecNumber>
    </recommendedName>
    <alternativeName>
        <fullName evidence="11">Carbamoyl phosphate synthetase glutamine chain</fullName>
    </alternativeName>
</protein>
<comment type="subunit">
    <text evidence="11">Composed of two chains; the small (or glutamine) chain promotes the hydrolysis of glutamine to ammonia, which is used by the large (or ammonia) chain to synthesize carbamoyl phosphate. Tetramer of heterodimers (alpha,beta)4.</text>
</comment>
<feature type="domain" description="Carbamoyl-phosphate synthase small subunit N-terminal" evidence="12">
    <location>
        <begin position="9"/>
        <end position="139"/>
    </location>
</feature>
<evidence type="ECO:0000256" key="6">
    <source>
        <dbReference type="ARBA" id="ARBA00022840"/>
    </source>
</evidence>
<dbReference type="InterPro" id="IPR006274">
    <property type="entry name" value="CarbamoylP_synth_ssu"/>
</dbReference>
<evidence type="ECO:0000256" key="11">
    <source>
        <dbReference type="HAMAP-Rule" id="MF_01209"/>
    </source>
</evidence>
<feature type="binding site" evidence="11">
    <location>
        <position position="320"/>
    </location>
    <ligand>
        <name>L-glutamine</name>
        <dbReference type="ChEBI" id="CHEBI:58359"/>
    </ligand>
</feature>
<dbReference type="PROSITE" id="PS51273">
    <property type="entry name" value="GATASE_TYPE_1"/>
    <property type="match status" value="1"/>
</dbReference>
<dbReference type="AlphaFoldDB" id="A0A2T7G6N1"/>
<proteinExistence type="inferred from homology"/>
<dbReference type="PRINTS" id="PR00096">
    <property type="entry name" value="GATASE"/>
</dbReference>
<dbReference type="NCBIfam" id="NF009475">
    <property type="entry name" value="PRK12838.1"/>
    <property type="match status" value="1"/>
</dbReference>
<feature type="binding site" evidence="11">
    <location>
        <position position="319"/>
    </location>
    <ligand>
        <name>L-glutamine</name>
        <dbReference type="ChEBI" id="CHEBI:58359"/>
    </ligand>
</feature>
<evidence type="ECO:0000256" key="10">
    <source>
        <dbReference type="ARBA" id="ARBA00049285"/>
    </source>
</evidence>
<feature type="binding site" evidence="11">
    <location>
        <position position="248"/>
    </location>
    <ligand>
        <name>L-glutamine</name>
        <dbReference type="ChEBI" id="CHEBI:58359"/>
    </ligand>
</feature>
<dbReference type="OrthoDB" id="9804328at2"/>
<evidence type="ECO:0000256" key="8">
    <source>
        <dbReference type="ARBA" id="ARBA00022975"/>
    </source>
</evidence>